<dbReference type="Gene3D" id="3.40.30.10">
    <property type="entry name" value="Glutaredoxin"/>
    <property type="match status" value="1"/>
</dbReference>
<evidence type="ECO:0000313" key="7">
    <source>
        <dbReference type="EMBL" id="PIR42053.1"/>
    </source>
</evidence>
<dbReference type="PANTHER" id="PTHR13887:SF14">
    <property type="entry name" value="DISULFIDE BOND FORMATION PROTEIN D"/>
    <property type="match status" value="1"/>
</dbReference>
<dbReference type="Proteomes" id="UP000230208">
    <property type="component" value="Unassembled WGS sequence"/>
</dbReference>
<evidence type="ECO:0000259" key="6">
    <source>
        <dbReference type="Pfam" id="PF13462"/>
    </source>
</evidence>
<feature type="non-terminal residue" evidence="7">
    <location>
        <position position="1"/>
    </location>
</feature>
<keyword evidence="5" id="KW-0676">Redox-active center</keyword>
<comment type="caution">
    <text evidence="7">The sequence shown here is derived from an EMBL/GenBank/DDBJ whole genome shotgun (WGS) entry which is preliminary data.</text>
</comment>
<keyword evidence="2" id="KW-0732">Signal</keyword>
<keyword evidence="3" id="KW-0560">Oxidoreductase</keyword>
<dbReference type="PANTHER" id="PTHR13887">
    <property type="entry name" value="GLUTATHIONE S-TRANSFERASE KAPPA"/>
    <property type="match status" value="1"/>
</dbReference>
<evidence type="ECO:0000256" key="3">
    <source>
        <dbReference type="ARBA" id="ARBA00023002"/>
    </source>
</evidence>
<dbReference type="GO" id="GO:0016491">
    <property type="term" value="F:oxidoreductase activity"/>
    <property type="evidence" value="ECO:0007669"/>
    <property type="project" value="UniProtKB-KW"/>
</dbReference>
<dbReference type="Pfam" id="PF13462">
    <property type="entry name" value="Thioredoxin_4"/>
    <property type="match status" value="1"/>
</dbReference>
<reference evidence="7 8" key="1">
    <citation type="submission" date="2017-09" db="EMBL/GenBank/DDBJ databases">
        <title>Depth-based differentiation of microbial function through sediment-hosted aquifers and enrichment of novel symbionts in the deep terrestrial subsurface.</title>
        <authorList>
            <person name="Probst A.J."/>
            <person name="Ladd B."/>
            <person name="Jarett J.K."/>
            <person name="Geller-Mcgrath D.E."/>
            <person name="Sieber C.M."/>
            <person name="Emerson J.B."/>
            <person name="Anantharaman K."/>
            <person name="Thomas B.C."/>
            <person name="Malmstrom R."/>
            <person name="Stieglmeier M."/>
            <person name="Klingl A."/>
            <person name="Woyke T."/>
            <person name="Ryan C.M."/>
            <person name="Banfield J.F."/>
        </authorList>
    </citation>
    <scope>NUCLEOTIDE SEQUENCE [LARGE SCALE GENOMIC DNA]</scope>
    <source>
        <strain evidence="7">CG10_big_fil_rev_8_21_14_0_10_37_15</strain>
    </source>
</reference>
<dbReference type="AlphaFoldDB" id="A0A2H0R6C4"/>
<comment type="similarity">
    <text evidence="1">Belongs to the thioredoxin family. DsbA subfamily.</text>
</comment>
<evidence type="ECO:0000256" key="5">
    <source>
        <dbReference type="ARBA" id="ARBA00023284"/>
    </source>
</evidence>
<evidence type="ECO:0000256" key="2">
    <source>
        <dbReference type="ARBA" id="ARBA00022729"/>
    </source>
</evidence>
<feature type="domain" description="Thioredoxin-like fold" evidence="6">
    <location>
        <begin position="3"/>
        <end position="86"/>
    </location>
</feature>
<name>A0A2H0R6C4_9BACT</name>
<gene>
    <name evidence="7" type="ORF">COV30_00435</name>
</gene>
<sequence>QNKFWEMHDLIFENQNSWSNNKQVRELLIGYAEIIGLDINKFNTDIDSQEIKDKVSSDYKGGVKIGINSTPTFFLNGKKLDPNETNPQILKEKIHALVQAQ</sequence>
<protein>
    <recommendedName>
        <fullName evidence="6">Thioredoxin-like fold domain-containing protein</fullName>
    </recommendedName>
</protein>
<dbReference type="InterPro" id="IPR012336">
    <property type="entry name" value="Thioredoxin-like_fold"/>
</dbReference>
<dbReference type="EMBL" id="PCXP01000006">
    <property type="protein sequence ID" value="PIR42053.1"/>
    <property type="molecule type" value="Genomic_DNA"/>
</dbReference>
<keyword evidence="4" id="KW-1015">Disulfide bond</keyword>
<evidence type="ECO:0000256" key="4">
    <source>
        <dbReference type="ARBA" id="ARBA00023157"/>
    </source>
</evidence>
<dbReference type="InterPro" id="IPR036249">
    <property type="entry name" value="Thioredoxin-like_sf"/>
</dbReference>
<evidence type="ECO:0000313" key="8">
    <source>
        <dbReference type="Proteomes" id="UP000230208"/>
    </source>
</evidence>
<evidence type="ECO:0000256" key="1">
    <source>
        <dbReference type="ARBA" id="ARBA00005791"/>
    </source>
</evidence>
<organism evidence="7 8">
    <name type="scientific">Candidatus Yanofskybacteria bacterium CG10_big_fil_rev_8_21_14_0_10_37_15</name>
    <dbReference type="NCBI Taxonomy" id="1975097"/>
    <lineage>
        <taxon>Bacteria</taxon>
        <taxon>Candidatus Yanofskyibacteriota</taxon>
    </lineage>
</organism>
<dbReference type="SUPFAM" id="SSF52833">
    <property type="entry name" value="Thioredoxin-like"/>
    <property type="match status" value="1"/>
</dbReference>
<accession>A0A2H0R6C4</accession>
<proteinExistence type="inferred from homology"/>